<feature type="transmembrane region" description="Helical" evidence="5">
    <location>
        <begin position="378"/>
        <end position="399"/>
    </location>
</feature>
<reference evidence="6" key="1">
    <citation type="submission" date="2015-07" db="EMBL/GenBank/DDBJ databases">
        <title>Adaptation to a free-living lifestyle via gene acquisitions in the diplomonad Trepomonas sp. PC1.</title>
        <authorList>
            <person name="Xu F."/>
            <person name="Jerlstrom-Hultqvist J."/>
            <person name="Kolisko M."/>
            <person name="Simpson A.G.B."/>
            <person name="Roger A.J."/>
            <person name="Svard S.G."/>
            <person name="Andersson J.O."/>
        </authorList>
    </citation>
    <scope>NUCLEOTIDE SEQUENCE</scope>
    <source>
        <strain evidence="6">PC1</strain>
    </source>
</reference>
<feature type="transmembrane region" description="Helical" evidence="5">
    <location>
        <begin position="86"/>
        <end position="109"/>
    </location>
</feature>
<keyword evidence="2 5" id="KW-0812">Transmembrane</keyword>
<feature type="transmembrane region" description="Helical" evidence="5">
    <location>
        <begin position="348"/>
        <end position="366"/>
    </location>
</feature>
<sequence length="418" mass="45775">MYFKLVSGLNLVGEIISLVIIGIQSIIAAAGGVGGGPVYSTVLIAFGASAHTAIPMSKTIIFSGSLVIMIINTMEKSKTDKNKPAIMWDMVFFIENSTIMGAVAGSILNAVMPEWFLIVFGFLFFTAEGLNTTIKAVKAIKKDRIKFKDHKTVHLDDLIKAEQTPSQPTGGLTLLDQNLQGDIVKEEEKEQITRCSHIKYINKLRFSLFVVGLILSLTFTILRGVVKKCSYQYWLFVGLTFVFGIIITLITNHSLKRSILKNEKTVLTGSTSSKMSEQLTKFTIIGFFIGVLAACMGIGGGIVQVPLMLSMGVPPYVTRLASSTMITFTAFASMVQYSVMGLLDFEEVWVFMIVVGIFFPIGYFISTPIMKCVKSTSFISLAMGLGILIADTFIIFRAVTTIIEMVETKVVPGFNDIC</sequence>
<feature type="transmembrane region" description="Helical" evidence="5">
    <location>
        <begin position="316"/>
        <end position="336"/>
    </location>
</feature>
<gene>
    <name evidence="6" type="ORF">TPC1_15178</name>
</gene>
<evidence type="ECO:0000256" key="2">
    <source>
        <dbReference type="ARBA" id="ARBA00022692"/>
    </source>
</evidence>
<dbReference type="GO" id="GO:0031464">
    <property type="term" value="C:Cul4A-RING E3 ubiquitin ligase complex"/>
    <property type="evidence" value="ECO:0007669"/>
    <property type="project" value="TreeGrafter"/>
</dbReference>
<accession>A0A146KBL4</accession>
<protein>
    <submittedName>
        <fullName evidence="6">Sulfite exporter TauE-SafE</fullName>
    </submittedName>
</protein>
<dbReference type="AlphaFoldDB" id="A0A146KBL4"/>
<feature type="transmembrane region" description="Helical" evidence="5">
    <location>
        <begin position="115"/>
        <end position="134"/>
    </location>
</feature>
<comment type="subcellular location">
    <subcellularLocation>
        <location evidence="1">Membrane</location>
        <topology evidence="1">Multi-pass membrane protein</topology>
    </subcellularLocation>
</comment>
<dbReference type="GO" id="GO:0016567">
    <property type="term" value="P:protein ubiquitination"/>
    <property type="evidence" value="ECO:0007669"/>
    <property type="project" value="TreeGrafter"/>
</dbReference>
<feature type="transmembrane region" description="Helical" evidence="5">
    <location>
        <begin position="12"/>
        <end position="33"/>
    </location>
</feature>
<proteinExistence type="predicted"/>
<name>A0A146KBL4_9EUKA</name>
<dbReference type="PANTHER" id="PTHR14255">
    <property type="entry name" value="CEREBLON"/>
    <property type="match status" value="1"/>
</dbReference>
<dbReference type="PANTHER" id="PTHR14255:SF3">
    <property type="entry name" value="SULFITE EXPORTER TAUE_SAFE FAMILY PROTEIN 5-RELATED"/>
    <property type="match status" value="1"/>
</dbReference>
<dbReference type="Pfam" id="PF01925">
    <property type="entry name" value="TauE"/>
    <property type="match status" value="2"/>
</dbReference>
<evidence type="ECO:0000256" key="5">
    <source>
        <dbReference type="SAM" id="Phobius"/>
    </source>
</evidence>
<keyword evidence="3 5" id="KW-1133">Transmembrane helix</keyword>
<evidence type="ECO:0000256" key="1">
    <source>
        <dbReference type="ARBA" id="ARBA00004141"/>
    </source>
</evidence>
<dbReference type="EMBL" id="GDID01003837">
    <property type="protein sequence ID" value="JAP92769.1"/>
    <property type="molecule type" value="Transcribed_RNA"/>
</dbReference>
<evidence type="ECO:0000256" key="3">
    <source>
        <dbReference type="ARBA" id="ARBA00022989"/>
    </source>
</evidence>
<evidence type="ECO:0000313" key="6">
    <source>
        <dbReference type="EMBL" id="JAP92769.1"/>
    </source>
</evidence>
<organism evidence="6">
    <name type="scientific">Trepomonas sp. PC1</name>
    <dbReference type="NCBI Taxonomy" id="1076344"/>
    <lineage>
        <taxon>Eukaryota</taxon>
        <taxon>Metamonada</taxon>
        <taxon>Diplomonadida</taxon>
        <taxon>Hexamitidae</taxon>
        <taxon>Hexamitinae</taxon>
        <taxon>Trepomonas</taxon>
    </lineage>
</organism>
<feature type="transmembrane region" description="Helical" evidence="5">
    <location>
        <begin position="53"/>
        <end position="74"/>
    </location>
</feature>
<feature type="transmembrane region" description="Helical" evidence="5">
    <location>
        <begin position="231"/>
        <end position="251"/>
    </location>
</feature>
<keyword evidence="4 5" id="KW-0472">Membrane</keyword>
<evidence type="ECO:0000256" key="4">
    <source>
        <dbReference type="ARBA" id="ARBA00023136"/>
    </source>
</evidence>
<dbReference type="InterPro" id="IPR002781">
    <property type="entry name" value="TM_pro_TauE-like"/>
</dbReference>
<dbReference type="GO" id="GO:0016020">
    <property type="term" value="C:membrane"/>
    <property type="evidence" value="ECO:0007669"/>
    <property type="project" value="UniProtKB-SubCell"/>
</dbReference>
<feature type="transmembrane region" description="Helical" evidence="5">
    <location>
        <begin position="206"/>
        <end position="225"/>
    </location>
</feature>
<feature type="transmembrane region" description="Helical" evidence="5">
    <location>
        <begin position="282"/>
        <end position="304"/>
    </location>
</feature>